<organism evidence="2 3">
    <name type="scientific">Phyllosticta citricarpa</name>
    <dbReference type="NCBI Taxonomy" id="55181"/>
    <lineage>
        <taxon>Eukaryota</taxon>
        <taxon>Fungi</taxon>
        <taxon>Dikarya</taxon>
        <taxon>Ascomycota</taxon>
        <taxon>Pezizomycotina</taxon>
        <taxon>Dothideomycetes</taxon>
        <taxon>Dothideomycetes incertae sedis</taxon>
        <taxon>Botryosphaeriales</taxon>
        <taxon>Phyllostictaceae</taxon>
        <taxon>Phyllosticta</taxon>
    </lineage>
</organism>
<evidence type="ECO:0000313" key="3">
    <source>
        <dbReference type="Proteomes" id="UP001365128"/>
    </source>
</evidence>
<comment type="caution">
    <text evidence="2">The sequence shown here is derived from an EMBL/GenBank/DDBJ whole genome shotgun (WGS) entry which is preliminary data.</text>
</comment>
<keyword evidence="1" id="KW-1133">Transmembrane helix</keyword>
<keyword evidence="3" id="KW-1185">Reference proteome</keyword>
<gene>
    <name evidence="2" type="ORF">IWX46DRAFT_577390</name>
</gene>
<proteinExistence type="predicted"/>
<sequence length="124" mass="15274">MFKLTKLVSIVVLALLPYRLNLDYYLEYILYFYYYIYTLYFYSYYSLYYATYYYYLTYYAFLVYIILTTRIFLIRGKNILFPLLFYHATTLIYRLTKLVSIVVLALLPYRLNLGYYLGVYILLL</sequence>
<keyword evidence="1" id="KW-0472">Membrane</keyword>
<protein>
    <submittedName>
        <fullName evidence="2">Uncharacterized protein</fullName>
    </submittedName>
</protein>
<dbReference type="Proteomes" id="UP001365128">
    <property type="component" value="Unassembled WGS sequence"/>
</dbReference>
<reference evidence="2 3" key="1">
    <citation type="submission" date="2024-04" db="EMBL/GenBank/DDBJ databases">
        <title>Phyllosticta paracitricarpa is synonymous to the EU quarantine fungus P. citricarpa based on phylogenomic analyses.</title>
        <authorList>
            <consortium name="Lawrence Berkeley National Laboratory"/>
            <person name="Van Ingen-Buijs V.A."/>
            <person name="Van Westerhoven A.C."/>
            <person name="Haridas S."/>
            <person name="Skiadas P."/>
            <person name="Martin F."/>
            <person name="Groenewald J.Z."/>
            <person name="Crous P.W."/>
            <person name="Seidl M.F."/>
        </authorList>
    </citation>
    <scope>NUCLEOTIDE SEQUENCE [LARGE SCALE GENOMIC DNA]</scope>
    <source>
        <strain evidence="2 3">CBS 122670</strain>
    </source>
</reference>
<evidence type="ECO:0000313" key="2">
    <source>
        <dbReference type="EMBL" id="KAK7555655.1"/>
    </source>
</evidence>
<feature type="transmembrane region" description="Helical" evidence="1">
    <location>
        <begin position="45"/>
        <end position="67"/>
    </location>
</feature>
<evidence type="ECO:0000256" key="1">
    <source>
        <dbReference type="SAM" id="Phobius"/>
    </source>
</evidence>
<name>A0ABR1MPK0_9PEZI</name>
<accession>A0ABR1MPK0</accession>
<dbReference type="EMBL" id="JBBPDW010000002">
    <property type="protein sequence ID" value="KAK7555655.1"/>
    <property type="molecule type" value="Genomic_DNA"/>
</dbReference>
<keyword evidence="1" id="KW-0812">Transmembrane</keyword>
<feature type="transmembrane region" description="Helical" evidence="1">
    <location>
        <begin position="101"/>
        <end position="123"/>
    </location>
</feature>